<dbReference type="EMBL" id="JANEYF010001415">
    <property type="protein sequence ID" value="KAJ8964226.1"/>
    <property type="molecule type" value="Genomic_DNA"/>
</dbReference>
<dbReference type="PANTHER" id="PTHR22538">
    <property type="entry name" value="CILIA- AND FLAGELLA-ASSOCIATED PROTEIN 74"/>
    <property type="match status" value="1"/>
</dbReference>
<sequence length="1068" mass="124847">MYTKLLETYNEENETVLDDFIDQFNEDQEQRWEELSAFIEEFVNSEEYEEYLEKKRNIIKIDASTQYREADLEQDVSRITGIYFRRKLQKLKKIFYCTRSKVFKQREKHDETILKEFCESYNIDLSNLNLKSRNKIKEKVVCYKRIMHSRNLKIKGNIMEIVRKLTEEYKRKKKIDQMLNKTYSYKVKRKEKIMTDMEIIGEKIILKPEYEIEEVIEELPTVEEEVVIKKVKEDKTKKKNKKADKGSKKSGKADGKKSKKNDKKSSKKKPTIGIQKLAAGCFLDITTTFTPKDDYTSIEGKILRNESIKPCKLVIKKVFDPLELYMSIEDYTGDMEEYDDEDEGGIKDILKECIENVFNTFRFEDSYINLGGFEKQNLKITLKNVDHIGNFFETYIIDVYEASPENILECVGCQVDFNLFLNVDTANLKIISNTIYYDKETSILEFPIHICVPSKSYRDVPPVKLVVFSIVTTQKSLTVTPLNTEFCTYFQDSLLALDLGECTTYETVFTEIEIVNNTLAPQIYGFPDLPECLSLTPNYGFGEIWPNEKKILKLYFHPDILDMPSFLTEGRDKENTITFRITLETISYGGQTKKEFNYKKLRKSFEFVLKELKSPYNTQLIQDIQICALVIKSELFCEHVREEESVSHIFNKYKFDQVSMSQSKRPYKTYSKDRMESAVNCVKNDGVSIKRAAEMFTINRTTLMNHVKNYQCNAIGRPTVLTRDYLRRIDRENPFKNCLPGKDGLQNLKKRWKDQLSHRIAQNLPKNRAEACFVEVLKDFHRKLKDTIEHNNLESRPQNIFNCDESGFQTDVGIQKILCRKGSRNPHKVVGSVTKSTSKKIILIVKPNTPDEIIMNTAKFLKYSEIYERKKVEYELKRLKDLEKISKKDKKGKKGKDKKAKENTKSKKADKKSKKSPKEERPPEIIVTEKELKLGYLDLYPAEMFYWRNLQPYIINTKFTCNIEYKSENMSRKSETIFLDASCTVTKPDFITNLKLQRIDFGKVAIGMKKIEPIILQNINYTEIEPKLSLLNPMGPFGVPYMESLRVPPEHFLELPIIFEPSIDGQVG</sequence>
<dbReference type="GO" id="GO:0003677">
    <property type="term" value="F:DNA binding"/>
    <property type="evidence" value="ECO:0007669"/>
    <property type="project" value="InterPro"/>
</dbReference>
<dbReference type="Pfam" id="PF24798">
    <property type="entry name" value="Ig-CFAP74_4th"/>
    <property type="match status" value="1"/>
</dbReference>
<feature type="compositionally biased region" description="Basic and acidic residues" evidence="2">
    <location>
        <begin position="243"/>
        <end position="256"/>
    </location>
</feature>
<dbReference type="Proteomes" id="UP001162156">
    <property type="component" value="Unassembled WGS sequence"/>
</dbReference>
<evidence type="ECO:0000259" key="4">
    <source>
        <dbReference type="Pfam" id="PF24798"/>
    </source>
</evidence>
<name>A0AAV8ZJB3_9CUCU</name>
<dbReference type="AlphaFoldDB" id="A0AAV8ZJB3"/>
<dbReference type="SUPFAM" id="SSF46689">
    <property type="entry name" value="Homeodomain-like"/>
    <property type="match status" value="1"/>
</dbReference>
<accession>A0AAV8ZJB3</accession>
<evidence type="ECO:0000313" key="6">
    <source>
        <dbReference type="Proteomes" id="UP001162156"/>
    </source>
</evidence>
<protein>
    <recommendedName>
        <fullName evidence="7">HTH psq-type domain-containing protein</fullName>
    </recommendedName>
</protein>
<gene>
    <name evidence="5" type="ORF">NQ314_005055</name>
</gene>
<feature type="domain" description="CFAP74 fourth Ig-like" evidence="4">
    <location>
        <begin position="496"/>
        <end position="561"/>
    </location>
</feature>
<comment type="subcellular location">
    <subcellularLocation>
        <location evidence="1">Nucleus</location>
    </subcellularLocation>
</comment>
<feature type="compositionally biased region" description="Basic residues" evidence="2">
    <location>
        <begin position="887"/>
        <end position="898"/>
    </location>
</feature>
<feature type="compositionally biased region" description="Basic residues" evidence="2">
    <location>
        <begin position="257"/>
        <end position="270"/>
    </location>
</feature>
<evidence type="ECO:0000256" key="1">
    <source>
        <dbReference type="ARBA" id="ARBA00004123"/>
    </source>
</evidence>
<evidence type="ECO:0000313" key="5">
    <source>
        <dbReference type="EMBL" id="KAJ8964226.1"/>
    </source>
</evidence>
<feature type="domain" description="HTH psq-type" evidence="3">
    <location>
        <begin position="672"/>
        <end position="708"/>
    </location>
</feature>
<dbReference type="InterPro" id="IPR007889">
    <property type="entry name" value="HTH_Psq"/>
</dbReference>
<keyword evidence="6" id="KW-1185">Reference proteome</keyword>
<proteinExistence type="predicted"/>
<dbReference type="Pfam" id="PF05225">
    <property type="entry name" value="HTH_psq"/>
    <property type="match status" value="1"/>
</dbReference>
<evidence type="ECO:0000256" key="2">
    <source>
        <dbReference type="SAM" id="MobiDB-lite"/>
    </source>
</evidence>
<dbReference type="PANTHER" id="PTHR22538:SF0">
    <property type="entry name" value="CILIA- AND FLAGELLA-ASSOCIATED PROTEIN 74"/>
    <property type="match status" value="1"/>
</dbReference>
<dbReference type="GO" id="GO:0005634">
    <property type="term" value="C:nucleus"/>
    <property type="evidence" value="ECO:0007669"/>
    <property type="project" value="UniProtKB-SubCell"/>
</dbReference>
<evidence type="ECO:0000259" key="3">
    <source>
        <dbReference type="Pfam" id="PF05225"/>
    </source>
</evidence>
<dbReference type="InterPro" id="IPR056310">
    <property type="entry name" value="Ig-CFAP74_4th"/>
</dbReference>
<evidence type="ECO:0008006" key="7">
    <source>
        <dbReference type="Google" id="ProtNLM"/>
    </source>
</evidence>
<dbReference type="Gene3D" id="1.10.10.60">
    <property type="entry name" value="Homeodomain-like"/>
    <property type="match status" value="1"/>
</dbReference>
<dbReference type="InterPro" id="IPR009057">
    <property type="entry name" value="Homeodomain-like_sf"/>
</dbReference>
<organism evidence="5 6">
    <name type="scientific">Rhamnusium bicolor</name>
    <dbReference type="NCBI Taxonomy" id="1586634"/>
    <lineage>
        <taxon>Eukaryota</taxon>
        <taxon>Metazoa</taxon>
        <taxon>Ecdysozoa</taxon>
        <taxon>Arthropoda</taxon>
        <taxon>Hexapoda</taxon>
        <taxon>Insecta</taxon>
        <taxon>Pterygota</taxon>
        <taxon>Neoptera</taxon>
        <taxon>Endopterygota</taxon>
        <taxon>Coleoptera</taxon>
        <taxon>Polyphaga</taxon>
        <taxon>Cucujiformia</taxon>
        <taxon>Chrysomeloidea</taxon>
        <taxon>Cerambycidae</taxon>
        <taxon>Lepturinae</taxon>
        <taxon>Rhagiini</taxon>
        <taxon>Rhamnusium</taxon>
    </lineage>
</organism>
<feature type="region of interest" description="Disordered" evidence="2">
    <location>
        <begin position="887"/>
        <end position="922"/>
    </location>
</feature>
<reference evidence="5" key="1">
    <citation type="journal article" date="2023" name="Insect Mol. Biol.">
        <title>Genome sequencing provides insights into the evolution of gene families encoding plant cell wall-degrading enzymes in longhorned beetles.</title>
        <authorList>
            <person name="Shin N.R."/>
            <person name="Okamura Y."/>
            <person name="Kirsch R."/>
            <person name="Pauchet Y."/>
        </authorList>
    </citation>
    <scope>NUCLEOTIDE SEQUENCE</scope>
    <source>
        <strain evidence="5">RBIC_L_NR</strain>
    </source>
</reference>
<comment type="caution">
    <text evidence="5">The sequence shown here is derived from an EMBL/GenBank/DDBJ whole genome shotgun (WGS) entry which is preliminary data.</text>
</comment>
<feature type="region of interest" description="Disordered" evidence="2">
    <location>
        <begin position="237"/>
        <end position="271"/>
    </location>
</feature>